<evidence type="ECO:0000256" key="1">
    <source>
        <dbReference type="SAM" id="MobiDB-lite"/>
    </source>
</evidence>
<evidence type="ECO:0000313" key="2">
    <source>
        <dbReference type="EMBL" id="KXJ93092.1"/>
    </source>
</evidence>
<keyword evidence="3" id="KW-1185">Reference proteome</keyword>
<feature type="region of interest" description="Disordered" evidence="1">
    <location>
        <begin position="55"/>
        <end position="75"/>
    </location>
</feature>
<name>A0A136J7I3_9PEZI</name>
<protein>
    <submittedName>
        <fullName evidence="2">Uncharacterized protein</fullName>
    </submittedName>
</protein>
<dbReference type="AlphaFoldDB" id="A0A136J7I3"/>
<evidence type="ECO:0000313" key="3">
    <source>
        <dbReference type="Proteomes" id="UP000070501"/>
    </source>
</evidence>
<proteinExistence type="predicted"/>
<dbReference type="Proteomes" id="UP000070501">
    <property type="component" value="Unassembled WGS sequence"/>
</dbReference>
<dbReference type="EMBL" id="KQ964248">
    <property type="protein sequence ID" value="KXJ93092.1"/>
    <property type="molecule type" value="Genomic_DNA"/>
</dbReference>
<sequence length="149" mass="16301">MAVLAQSQVSVLANSLNDKRIRIGDTEWRSRGNVEILIKTTGTKSEARWAAVSTNARGLRPEDAEDPSWPRPRPGGLTLTAVALDSRALAATLKRGSKTSAMPKGRRFELGEWTIVWQNLDISSECFSDIITGAQNPGRANVPERLGCW</sequence>
<dbReference type="InParanoid" id="A0A136J7I3"/>
<reference evidence="3" key="1">
    <citation type="submission" date="2016-02" db="EMBL/GenBank/DDBJ databases">
        <title>Draft genome sequence of Microdochium bolleyi, a fungal endophyte of beachgrass.</title>
        <authorList>
            <consortium name="DOE Joint Genome Institute"/>
            <person name="David A.S."/>
            <person name="May G."/>
            <person name="Haridas S."/>
            <person name="Lim J."/>
            <person name="Wang M."/>
            <person name="Labutti K."/>
            <person name="Lipzen A."/>
            <person name="Barry K."/>
            <person name="Grigoriev I.V."/>
        </authorList>
    </citation>
    <scope>NUCLEOTIDE SEQUENCE [LARGE SCALE GENOMIC DNA]</scope>
    <source>
        <strain evidence="3">J235TASD1</strain>
    </source>
</reference>
<gene>
    <name evidence="2" type="ORF">Micbo1qcDRAFT_174198</name>
</gene>
<organism evidence="2 3">
    <name type="scientific">Microdochium bolleyi</name>
    <dbReference type="NCBI Taxonomy" id="196109"/>
    <lineage>
        <taxon>Eukaryota</taxon>
        <taxon>Fungi</taxon>
        <taxon>Dikarya</taxon>
        <taxon>Ascomycota</taxon>
        <taxon>Pezizomycotina</taxon>
        <taxon>Sordariomycetes</taxon>
        <taxon>Xylariomycetidae</taxon>
        <taxon>Xylariales</taxon>
        <taxon>Microdochiaceae</taxon>
        <taxon>Microdochium</taxon>
    </lineage>
</organism>
<accession>A0A136J7I3</accession>